<name>A0AAN8X2U3_HALRR</name>
<dbReference type="AlphaFoldDB" id="A0AAN8X2U3"/>
<evidence type="ECO:0000256" key="4">
    <source>
        <dbReference type="ARBA" id="ARBA00022737"/>
    </source>
</evidence>
<feature type="repeat" description="WD" evidence="5">
    <location>
        <begin position="176"/>
        <end position="222"/>
    </location>
</feature>
<dbReference type="InterPro" id="IPR015943">
    <property type="entry name" value="WD40/YVTN_repeat-like_dom_sf"/>
</dbReference>
<comment type="subcellular location">
    <subcellularLocation>
        <location evidence="1">Cytoplasm</location>
    </subcellularLocation>
</comment>
<keyword evidence="4" id="KW-0677">Repeat</keyword>
<evidence type="ECO:0000256" key="2">
    <source>
        <dbReference type="ARBA" id="ARBA00022490"/>
    </source>
</evidence>
<proteinExistence type="predicted"/>
<reference evidence="6 7" key="1">
    <citation type="submission" date="2023-11" db="EMBL/GenBank/DDBJ databases">
        <title>Halocaridina rubra genome assembly.</title>
        <authorList>
            <person name="Smith C."/>
        </authorList>
    </citation>
    <scope>NUCLEOTIDE SEQUENCE [LARGE SCALE GENOMIC DNA]</scope>
    <source>
        <strain evidence="6">EP-1</strain>
        <tissue evidence="6">Whole</tissue>
    </source>
</reference>
<evidence type="ECO:0000313" key="6">
    <source>
        <dbReference type="EMBL" id="KAK7071059.1"/>
    </source>
</evidence>
<dbReference type="InterPro" id="IPR036322">
    <property type="entry name" value="WD40_repeat_dom_sf"/>
</dbReference>
<comment type="caution">
    <text evidence="6">The sequence shown here is derived from an EMBL/GenBank/DDBJ whole genome shotgun (WGS) entry which is preliminary data.</text>
</comment>
<dbReference type="InterPro" id="IPR001680">
    <property type="entry name" value="WD40_rpt"/>
</dbReference>
<dbReference type="PROSITE" id="PS50294">
    <property type="entry name" value="WD_REPEATS_REGION"/>
    <property type="match status" value="1"/>
</dbReference>
<gene>
    <name evidence="6" type="ORF">SK128_002049</name>
</gene>
<accession>A0AAN8X2U3</accession>
<keyword evidence="7" id="KW-1185">Reference proteome</keyword>
<dbReference type="InterPro" id="IPR050687">
    <property type="entry name" value="Dynein_IC"/>
</dbReference>
<evidence type="ECO:0000256" key="3">
    <source>
        <dbReference type="ARBA" id="ARBA00022574"/>
    </source>
</evidence>
<dbReference type="PANTHER" id="PTHR12442">
    <property type="entry name" value="DYNEIN INTERMEDIATE CHAIN"/>
    <property type="match status" value="1"/>
</dbReference>
<dbReference type="Gene3D" id="2.130.10.10">
    <property type="entry name" value="YVTN repeat-like/Quinoprotein amine dehydrogenase"/>
    <property type="match status" value="1"/>
</dbReference>
<evidence type="ECO:0000256" key="5">
    <source>
        <dbReference type="PROSITE-ProRule" id="PRU00221"/>
    </source>
</evidence>
<dbReference type="PROSITE" id="PS50082">
    <property type="entry name" value="WD_REPEATS_2"/>
    <property type="match status" value="1"/>
</dbReference>
<sequence>MVLPLHVSHSDTVTNIINKTIKTRSLILLIIFYLNYQASNSAAGGENQLKLVSAPIRYMVRTHSLRQNHLGGKRREFSHISCALMKVSLPPWISLEIAGGLASMTPNDEPDIKTDGHAVRPRGSEEARATILLPEIIPATTLAFRPGDTTTYLLGTVSGDILLCKTFERRGAKAMYRSHKAMITRLAWRPSPPEDISSIFLSSALDDTIRIWHVEKLEPICVLKNTQQWFNKTL</sequence>
<organism evidence="6 7">
    <name type="scientific">Halocaridina rubra</name>
    <name type="common">Hawaiian red shrimp</name>
    <dbReference type="NCBI Taxonomy" id="373956"/>
    <lineage>
        <taxon>Eukaryota</taxon>
        <taxon>Metazoa</taxon>
        <taxon>Ecdysozoa</taxon>
        <taxon>Arthropoda</taxon>
        <taxon>Crustacea</taxon>
        <taxon>Multicrustacea</taxon>
        <taxon>Malacostraca</taxon>
        <taxon>Eumalacostraca</taxon>
        <taxon>Eucarida</taxon>
        <taxon>Decapoda</taxon>
        <taxon>Pleocyemata</taxon>
        <taxon>Caridea</taxon>
        <taxon>Atyoidea</taxon>
        <taxon>Atyidae</taxon>
        <taxon>Halocaridina</taxon>
    </lineage>
</organism>
<dbReference type="GO" id="GO:0045503">
    <property type="term" value="F:dynein light chain binding"/>
    <property type="evidence" value="ECO:0007669"/>
    <property type="project" value="TreeGrafter"/>
</dbReference>
<dbReference type="SUPFAM" id="SSF50978">
    <property type="entry name" value="WD40 repeat-like"/>
    <property type="match status" value="1"/>
</dbReference>
<dbReference type="GO" id="GO:0005737">
    <property type="term" value="C:cytoplasm"/>
    <property type="evidence" value="ECO:0007669"/>
    <property type="project" value="UniProtKB-SubCell"/>
</dbReference>
<keyword evidence="3 5" id="KW-0853">WD repeat</keyword>
<dbReference type="EMBL" id="JAXCGZ010015153">
    <property type="protein sequence ID" value="KAK7071059.1"/>
    <property type="molecule type" value="Genomic_DNA"/>
</dbReference>
<evidence type="ECO:0000313" key="7">
    <source>
        <dbReference type="Proteomes" id="UP001381693"/>
    </source>
</evidence>
<keyword evidence="2" id="KW-0963">Cytoplasm</keyword>
<dbReference type="Proteomes" id="UP001381693">
    <property type="component" value="Unassembled WGS sequence"/>
</dbReference>
<dbReference type="GO" id="GO:0005868">
    <property type="term" value="C:cytoplasmic dynein complex"/>
    <property type="evidence" value="ECO:0007669"/>
    <property type="project" value="TreeGrafter"/>
</dbReference>
<dbReference type="GO" id="GO:0045504">
    <property type="term" value="F:dynein heavy chain binding"/>
    <property type="evidence" value="ECO:0007669"/>
    <property type="project" value="TreeGrafter"/>
</dbReference>
<dbReference type="GO" id="GO:0010970">
    <property type="term" value="P:transport along microtubule"/>
    <property type="evidence" value="ECO:0007669"/>
    <property type="project" value="TreeGrafter"/>
</dbReference>
<dbReference type="PANTHER" id="PTHR12442:SF22">
    <property type="entry name" value="CYTOPLASMIC DYNEIN 1 INTERMEDIATE CHAIN-RELATED"/>
    <property type="match status" value="1"/>
</dbReference>
<evidence type="ECO:0000256" key="1">
    <source>
        <dbReference type="ARBA" id="ARBA00004496"/>
    </source>
</evidence>
<protein>
    <submittedName>
        <fullName evidence="6">Uncharacterized protein</fullName>
    </submittedName>
</protein>